<evidence type="ECO:0000313" key="3">
    <source>
        <dbReference type="Proteomes" id="UP000638014"/>
    </source>
</evidence>
<comment type="caution">
    <text evidence="2">The sequence shown here is derived from an EMBL/GenBank/DDBJ whole genome shotgun (WGS) entry which is preliminary data.</text>
</comment>
<reference evidence="2" key="1">
    <citation type="submission" date="2020-09" db="EMBL/GenBank/DDBJ databases">
        <title>A novel bacterium of genus Neiella, isolated from South China Sea.</title>
        <authorList>
            <person name="Huang H."/>
            <person name="Mo K."/>
            <person name="Hu Y."/>
        </authorList>
    </citation>
    <scope>NUCLEOTIDE SEQUENCE</scope>
    <source>
        <strain evidence="2">HB171785</strain>
    </source>
</reference>
<organism evidence="2 3">
    <name type="scientific">Neiella litorisoli</name>
    <dbReference type="NCBI Taxonomy" id="2771431"/>
    <lineage>
        <taxon>Bacteria</taxon>
        <taxon>Pseudomonadati</taxon>
        <taxon>Pseudomonadota</taxon>
        <taxon>Gammaproteobacteria</taxon>
        <taxon>Alteromonadales</taxon>
        <taxon>Echinimonadaceae</taxon>
        <taxon>Neiella</taxon>
    </lineage>
</organism>
<keyword evidence="3" id="KW-1185">Reference proteome</keyword>
<dbReference type="EMBL" id="JACXAF010000005">
    <property type="protein sequence ID" value="MBD1388788.1"/>
    <property type="molecule type" value="Genomic_DNA"/>
</dbReference>
<feature type="chain" id="PRO_5035308074" description="Lipoprotein" evidence="1">
    <location>
        <begin position="23"/>
        <end position="116"/>
    </location>
</feature>
<dbReference type="Proteomes" id="UP000638014">
    <property type="component" value="Unassembled WGS sequence"/>
</dbReference>
<evidence type="ECO:0008006" key="4">
    <source>
        <dbReference type="Google" id="ProtNLM"/>
    </source>
</evidence>
<protein>
    <recommendedName>
        <fullName evidence="4">Lipoprotein</fullName>
    </recommendedName>
</protein>
<evidence type="ECO:0000313" key="2">
    <source>
        <dbReference type="EMBL" id="MBD1388788.1"/>
    </source>
</evidence>
<dbReference type="RefSeq" id="WP_191143896.1">
    <property type="nucleotide sequence ID" value="NZ_JACXAF010000005.1"/>
</dbReference>
<proteinExistence type="predicted"/>
<sequence length="116" mass="12495">MAKIIKGFVAGLAVGWSNACLAGCGEGTEQCLVISELGERWLSCQIRICANANEYSSDWQLVDGSSVSLYRGASEQRLLVDGKHGLELPNAILKDDLSCFGTATLDRVYCTKAISY</sequence>
<gene>
    <name evidence="2" type="ORF">IC617_05055</name>
</gene>
<feature type="signal peptide" evidence="1">
    <location>
        <begin position="1"/>
        <end position="22"/>
    </location>
</feature>
<accession>A0A8J6UIP7</accession>
<name>A0A8J6UIP7_9GAMM</name>
<keyword evidence="1" id="KW-0732">Signal</keyword>
<dbReference type="AlphaFoldDB" id="A0A8J6UIP7"/>
<evidence type="ECO:0000256" key="1">
    <source>
        <dbReference type="SAM" id="SignalP"/>
    </source>
</evidence>